<comment type="caution">
    <text evidence="2">The sequence shown here is derived from an EMBL/GenBank/DDBJ whole genome shotgun (WGS) entry which is preliminary data.</text>
</comment>
<dbReference type="EMBL" id="BGZK01000116">
    <property type="protein sequence ID" value="GBP20281.1"/>
    <property type="molecule type" value="Genomic_DNA"/>
</dbReference>
<proteinExistence type="predicted"/>
<evidence type="ECO:0000313" key="3">
    <source>
        <dbReference type="Proteomes" id="UP000299102"/>
    </source>
</evidence>
<dbReference type="AlphaFoldDB" id="A0A4C1U1U7"/>
<organism evidence="2 3">
    <name type="scientific">Eumeta variegata</name>
    <name type="common">Bagworm moth</name>
    <name type="synonym">Eumeta japonica</name>
    <dbReference type="NCBI Taxonomy" id="151549"/>
    <lineage>
        <taxon>Eukaryota</taxon>
        <taxon>Metazoa</taxon>
        <taxon>Ecdysozoa</taxon>
        <taxon>Arthropoda</taxon>
        <taxon>Hexapoda</taxon>
        <taxon>Insecta</taxon>
        <taxon>Pterygota</taxon>
        <taxon>Neoptera</taxon>
        <taxon>Endopterygota</taxon>
        <taxon>Lepidoptera</taxon>
        <taxon>Glossata</taxon>
        <taxon>Ditrysia</taxon>
        <taxon>Tineoidea</taxon>
        <taxon>Psychidae</taxon>
        <taxon>Oiketicinae</taxon>
        <taxon>Eumeta</taxon>
    </lineage>
</organism>
<evidence type="ECO:0000313" key="2">
    <source>
        <dbReference type="EMBL" id="GBP20281.1"/>
    </source>
</evidence>
<reference evidence="2 3" key="1">
    <citation type="journal article" date="2019" name="Commun. Biol.">
        <title>The bagworm genome reveals a unique fibroin gene that provides high tensile strength.</title>
        <authorList>
            <person name="Kono N."/>
            <person name="Nakamura H."/>
            <person name="Ohtoshi R."/>
            <person name="Tomita M."/>
            <person name="Numata K."/>
            <person name="Arakawa K."/>
        </authorList>
    </citation>
    <scope>NUCLEOTIDE SEQUENCE [LARGE SCALE GENOMIC DNA]</scope>
</reference>
<dbReference type="Proteomes" id="UP000299102">
    <property type="component" value="Unassembled WGS sequence"/>
</dbReference>
<evidence type="ECO:0000256" key="1">
    <source>
        <dbReference type="SAM" id="MobiDB-lite"/>
    </source>
</evidence>
<protein>
    <submittedName>
        <fullName evidence="2">Uncharacterized protein</fullName>
    </submittedName>
</protein>
<name>A0A4C1U1U7_EUMVA</name>
<feature type="region of interest" description="Disordered" evidence="1">
    <location>
        <begin position="1"/>
        <end position="24"/>
    </location>
</feature>
<accession>A0A4C1U1U7</accession>
<gene>
    <name evidence="2" type="ORF">EVAR_82155_1</name>
</gene>
<sequence length="113" mass="12452">MGRSSVGRGPCVSPWPGRPSPRTRLRPLLTGQPLYRWSQTTLKYVLALIGYGLLKETVWYERGWLGDQELAFGFDPGSGEYLNSSRALSPLGENICHSITIDDVGRGHPPSPV</sequence>
<keyword evidence="3" id="KW-1185">Reference proteome</keyword>